<organism evidence="3 4">
    <name type="scientific">Ajellomyces capsulatus</name>
    <name type="common">Darling's disease fungus</name>
    <name type="synonym">Histoplasma capsulatum</name>
    <dbReference type="NCBI Taxonomy" id="5037"/>
    <lineage>
        <taxon>Eukaryota</taxon>
        <taxon>Fungi</taxon>
        <taxon>Dikarya</taxon>
        <taxon>Ascomycota</taxon>
        <taxon>Pezizomycotina</taxon>
        <taxon>Eurotiomycetes</taxon>
        <taxon>Eurotiomycetidae</taxon>
        <taxon>Onygenales</taxon>
        <taxon>Ajellomycetaceae</taxon>
        <taxon>Histoplasma</taxon>
    </lineage>
</organism>
<protein>
    <recommendedName>
        <fullName evidence="5">Secreted protein</fullName>
    </recommendedName>
</protein>
<keyword evidence="2" id="KW-0732">Signal</keyword>
<feature type="signal peptide" evidence="2">
    <location>
        <begin position="1"/>
        <end position="16"/>
    </location>
</feature>
<evidence type="ECO:0000313" key="3">
    <source>
        <dbReference type="EMBL" id="KAG5291120.1"/>
    </source>
</evidence>
<name>A0A8H7YK12_AJECA</name>
<evidence type="ECO:0000313" key="4">
    <source>
        <dbReference type="Proteomes" id="UP000670092"/>
    </source>
</evidence>
<feature type="chain" id="PRO_5034818945" description="Secreted protein" evidence="2">
    <location>
        <begin position="17"/>
        <end position="90"/>
    </location>
</feature>
<evidence type="ECO:0000256" key="1">
    <source>
        <dbReference type="SAM" id="MobiDB-lite"/>
    </source>
</evidence>
<dbReference type="VEuPathDB" id="FungiDB:I7I52_08348"/>
<dbReference type="EMBL" id="JAEVHI010000005">
    <property type="protein sequence ID" value="KAG5291120.1"/>
    <property type="molecule type" value="Genomic_DNA"/>
</dbReference>
<reference evidence="3 4" key="1">
    <citation type="submission" date="2021-01" db="EMBL/GenBank/DDBJ databases">
        <title>Chromosome-level genome assembly of a human fungal pathogen reveals clustering of transcriptionally co-regulated genes.</title>
        <authorList>
            <person name="Voorhies M."/>
            <person name="Cohen S."/>
            <person name="Shea T.P."/>
            <person name="Petrus S."/>
            <person name="Munoz J.F."/>
            <person name="Poplawski S."/>
            <person name="Goldman W.E."/>
            <person name="Michael T."/>
            <person name="Cuomo C.A."/>
            <person name="Sil A."/>
            <person name="Beyhan S."/>
        </authorList>
    </citation>
    <scope>NUCLEOTIDE SEQUENCE [LARGE SCALE GENOMIC DNA]</scope>
    <source>
        <strain evidence="3 4">G184AR</strain>
    </source>
</reference>
<proteinExistence type="predicted"/>
<evidence type="ECO:0008006" key="5">
    <source>
        <dbReference type="Google" id="ProtNLM"/>
    </source>
</evidence>
<gene>
    <name evidence="3" type="ORF">I7I52_08348</name>
</gene>
<comment type="caution">
    <text evidence="3">The sequence shown here is derived from an EMBL/GenBank/DDBJ whole genome shotgun (WGS) entry which is preliminary data.</text>
</comment>
<sequence length="90" mass="10037">MSACFPLILFFHQVASRDTLPHASRETEWIECLSPSRGWCRGMKCLTSEQAISTFSAAYPPLQNTKLNKASPTKIGKGEGNGRRKENQHS</sequence>
<dbReference type="AlphaFoldDB" id="A0A8H7YK12"/>
<evidence type="ECO:0000256" key="2">
    <source>
        <dbReference type="SAM" id="SignalP"/>
    </source>
</evidence>
<feature type="region of interest" description="Disordered" evidence="1">
    <location>
        <begin position="63"/>
        <end position="90"/>
    </location>
</feature>
<accession>A0A8H7YK12</accession>
<dbReference type="Proteomes" id="UP000670092">
    <property type="component" value="Unassembled WGS sequence"/>
</dbReference>
<feature type="compositionally biased region" description="Basic and acidic residues" evidence="1">
    <location>
        <begin position="76"/>
        <end position="90"/>
    </location>
</feature>